<keyword evidence="10" id="KW-1185">Reference proteome</keyword>
<dbReference type="PROSITE" id="PS50928">
    <property type="entry name" value="ABC_TM1"/>
    <property type="match status" value="1"/>
</dbReference>
<gene>
    <name evidence="9" type="ORF">BVG16_06845</name>
</gene>
<evidence type="ECO:0000313" key="10">
    <source>
        <dbReference type="Proteomes" id="UP000190188"/>
    </source>
</evidence>
<keyword evidence="6 7" id="KW-0472">Membrane</keyword>
<feature type="transmembrane region" description="Helical" evidence="7">
    <location>
        <begin position="74"/>
        <end position="95"/>
    </location>
</feature>
<accession>A0A1T2XKP5</accession>
<comment type="subcellular location">
    <subcellularLocation>
        <location evidence="1 7">Cell membrane</location>
        <topology evidence="1 7">Multi-pass membrane protein</topology>
    </subcellularLocation>
</comment>
<feature type="transmembrane region" description="Helical" evidence="7">
    <location>
        <begin position="12"/>
        <end position="31"/>
    </location>
</feature>
<dbReference type="AlphaFoldDB" id="A0A1T2XKP5"/>
<reference evidence="9 10" key="1">
    <citation type="submission" date="2017-01" db="EMBL/GenBank/DDBJ databases">
        <title>Genome analysis of Paenibacillus selenitrireducens ES3-24.</title>
        <authorList>
            <person name="Xu D."/>
            <person name="Yao R."/>
            <person name="Zheng S."/>
        </authorList>
    </citation>
    <scope>NUCLEOTIDE SEQUENCE [LARGE SCALE GENOMIC DNA]</scope>
    <source>
        <strain evidence="9 10">ES3-24</strain>
    </source>
</reference>
<dbReference type="PANTHER" id="PTHR43744">
    <property type="entry name" value="ABC TRANSPORTER PERMEASE PROTEIN MG189-RELATED-RELATED"/>
    <property type="match status" value="1"/>
</dbReference>
<evidence type="ECO:0000256" key="7">
    <source>
        <dbReference type="RuleBase" id="RU363032"/>
    </source>
</evidence>
<dbReference type="Gene3D" id="1.10.3720.10">
    <property type="entry name" value="MetI-like"/>
    <property type="match status" value="1"/>
</dbReference>
<evidence type="ECO:0000259" key="8">
    <source>
        <dbReference type="PROSITE" id="PS50928"/>
    </source>
</evidence>
<evidence type="ECO:0000313" key="9">
    <source>
        <dbReference type="EMBL" id="OPA80441.1"/>
    </source>
</evidence>
<dbReference type="PANTHER" id="PTHR43744:SF12">
    <property type="entry name" value="ABC TRANSPORTER PERMEASE PROTEIN MG189-RELATED"/>
    <property type="match status" value="1"/>
</dbReference>
<dbReference type="Proteomes" id="UP000190188">
    <property type="component" value="Unassembled WGS sequence"/>
</dbReference>
<feature type="transmembrane region" description="Helical" evidence="7">
    <location>
        <begin position="242"/>
        <end position="263"/>
    </location>
</feature>
<feature type="transmembrane region" description="Helical" evidence="7">
    <location>
        <begin position="107"/>
        <end position="127"/>
    </location>
</feature>
<evidence type="ECO:0000256" key="4">
    <source>
        <dbReference type="ARBA" id="ARBA00022692"/>
    </source>
</evidence>
<dbReference type="GO" id="GO:0005886">
    <property type="term" value="C:plasma membrane"/>
    <property type="evidence" value="ECO:0007669"/>
    <property type="project" value="UniProtKB-SubCell"/>
</dbReference>
<proteinExistence type="inferred from homology"/>
<dbReference type="RefSeq" id="WP_078497790.1">
    <property type="nucleotide sequence ID" value="NZ_MSZX01000002.1"/>
</dbReference>
<dbReference type="STRING" id="1324314.BVG16_06845"/>
<feature type="domain" description="ABC transmembrane type-1" evidence="8">
    <location>
        <begin position="70"/>
        <end position="263"/>
    </location>
</feature>
<protein>
    <submittedName>
        <fullName evidence="9">ABC transporter permease</fullName>
    </submittedName>
</protein>
<sequence length="277" mass="31186">MSSKGLLITTRYTVAILITLLMFFPLYWLLITSLKSPDELKAAIPTFWPERIAWENYSDAFHAAPFGRYALNTLIQTVGIVVLQLNISLLAAYAFAKGNFWGRDKWFFLVIAALIVPDQVTFVPVYVMMAKLGWLNTFLALIIPNGVSAYSIFLLRQTFKSLNNDVLEAAKVDGSNRFHIIYRILVPMAFPTVVTVIILKFIGSWNSYFWPLIMTNTNDMRVLTVGIAMLKNSVGGSEMLNWHLLMAGSVIVIAPIVILFVFAQKYIVAAMSHSTFK</sequence>
<organism evidence="9 10">
    <name type="scientific">Paenibacillus selenitireducens</name>
    <dbReference type="NCBI Taxonomy" id="1324314"/>
    <lineage>
        <taxon>Bacteria</taxon>
        <taxon>Bacillati</taxon>
        <taxon>Bacillota</taxon>
        <taxon>Bacilli</taxon>
        <taxon>Bacillales</taxon>
        <taxon>Paenibacillaceae</taxon>
        <taxon>Paenibacillus</taxon>
    </lineage>
</organism>
<evidence type="ECO:0000256" key="6">
    <source>
        <dbReference type="ARBA" id="ARBA00023136"/>
    </source>
</evidence>
<feature type="transmembrane region" description="Helical" evidence="7">
    <location>
        <begin position="133"/>
        <end position="155"/>
    </location>
</feature>
<name>A0A1T2XKP5_9BACL</name>
<dbReference type="SUPFAM" id="SSF161098">
    <property type="entry name" value="MetI-like"/>
    <property type="match status" value="1"/>
</dbReference>
<evidence type="ECO:0000256" key="3">
    <source>
        <dbReference type="ARBA" id="ARBA00022475"/>
    </source>
</evidence>
<dbReference type="OrthoDB" id="9771544at2"/>
<dbReference type="EMBL" id="MSZX01000002">
    <property type="protein sequence ID" value="OPA80441.1"/>
    <property type="molecule type" value="Genomic_DNA"/>
</dbReference>
<comment type="caution">
    <text evidence="9">The sequence shown here is derived from an EMBL/GenBank/DDBJ whole genome shotgun (WGS) entry which is preliminary data.</text>
</comment>
<dbReference type="GO" id="GO:0055085">
    <property type="term" value="P:transmembrane transport"/>
    <property type="evidence" value="ECO:0007669"/>
    <property type="project" value="InterPro"/>
</dbReference>
<evidence type="ECO:0000256" key="1">
    <source>
        <dbReference type="ARBA" id="ARBA00004651"/>
    </source>
</evidence>
<dbReference type="CDD" id="cd06261">
    <property type="entry name" value="TM_PBP2"/>
    <property type="match status" value="1"/>
</dbReference>
<keyword evidence="4 7" id="KW-0812">Transmembrane</keyword>
<keyword evidence="3" id="KW-1003">Cell membrane</keyword>
<keyword evidence="2 7" id="KW-0813">Transport</keyword>
<evidence type="ECO:0000256" key="5">
    <source>
        <dbReference type="ARBA" id="ARBA00022989"/>
    </source>
</evidence>
<dbReference type="Pfam" id="PF00528">
    <property type="entry name" value="BPD_transp_1"/>
    <property type="match status" value="1"/>
</dbReference>
<comment type="similarity">
    <text evidence="7">Belongs to the binding-protein-dependent transport system permease family.</text>
</comment>
<feature type="transmembrane region" description="Helical" evidence="7">
    <location>
        <begin position="180"/>
        <end position="202"/>
    </location>
</feature>
<keyword evidence="5 7" id="KW-1133">Transmembrane helix</keyword>
<evidence type="ECO:0000256" key="2">
    <source>
        <dbReference type="ARBA" id="ARBA00022448"/>
    </source>
</evidence>
<dbReference type="InterPro" id="IPR000515">
    <property type="entry name" value="MetI-like"/>
</dbReference>
<dbReference type="InterPro" id="IPR035906">
    <property type="entry name" value="MetI-like_sf"/>
</dbReference>